<organism evidence="4 5">
    <name type="scientific">Centipeda periodontii DSM 2778</name>
    <dbReference type="NCBI Taxonomy" id="888060"/>
    <lineage>
        <taxon>Bacteria</taxon>
        <taxon>Bacillati</taxon>
        <taxon>Bacillota</taxon>
        <taxon>Negativicutes</taxon>
        <taxon>Selenomonadales</taxon>
        <taxon>Selenomonadaceae</taxon>
        <taxon>Centipeda</taxon>
    </lineage>
</organism>
<dbReference type="GO" id="GO:0043565">
    <property type="term" value="F:sequence-specific DNA binding"/>
    <property type="evidence" value="ECO:0007669"/>
    <property type="project" value="InterPro"/>
</dbReference>
<dbReference type="InterPro" id="IPR009215">
    <property type="entry name" value="TIM-br_IGPS-like"/>
</dbReference>
<reference evidence="4 5" key="1">
    <citation type="submission" date="2011-04" db="EMBL/GenBank/DDBJ databases">
        <authorList>
            <person name="Muzny D."/>
            <person name="Qin X."/>
            <person name="Deng J."/>
            <person name="Jiang H."/>
            <person name="Liu Y."/>
            <person name="Qu J."/>
            <person name="Song X.-Z."/>
            <person name="Zhang L."/>
            <person name="Thornton R."/>
            <person name="Coyle M."/>
            <person name="Francisco L."/>
            <person name="Jackson L."/>
            <person name="Javaid M."/>
            <person name="Korchina V."/>
            <person name="Kovar C."/>
            <person name="Mata R."/>
            <person name="Mathew T."/>
            <person name="Ngo R."/>
            <person name="Nguyen L."/>
            <person name="Nguyen N."/>
            <person name="Okwuonu G."/>
            <person name="Ongeri F."/>
            <person name="Pham C."/>
            <person name="Simmons D."/>
            <person name="Wilczek-Boney K."/>
            <person name="Hale W."/>
            <person name="Jakkamsetti A."/>
            <person name="Pham P."/>
            <person name="Ruth R."/>
            <person name="San Lucas F."/>
            <person name="Warren J."/>
            <person name="Zhang J."/>
            <person name="Zhao Z."/>
            <person name="Zhou C."/>
            <person name="Zhu D."/>
            <person name="Lee S."/>
            <person name="Bess C."/>
            <person name="Blankenburg K."/>
            <person name="Forbes L."/>
            <person name="Fu Q."/>
            <person name="Gubbala S."/>
            <person name="Hirani K."/>
            <person name="Jayaseelan J.C."/>
            <person name="Lara F."/>
            <person name="Munidasa M."/>
            <person name="Palculict T."/>
            <person name="Patil S."/>
            <person name="Pu L.-L."/>
            <person name="Saada N."/>
            <person name="Tang L."/>
            <person name="Weissenberger G."/>
            <person name="Zhu Y."/>
            <person name="Hemphill L."/>
            <person name="Shang Y."/>
            <person name="Youmans B."/>
            <person name="Ayvaz T."/>
            <person name="Ross M."/>
            <person name="Santibanez J."/>
            <person name="Aqrawi P."/>
            <person name="Gross S."/>
            <person name="Joshi V."/>
            <person name="Fowler G."/>
            <person name="Nazareth L."/>
            <person name="Reid J."/>
            <person name="Worley K."/>
            <person name="Petrosino J."/>
            <person name="Highlander S."/>
            <person name="Gibbs R."/>
        </authorList>
    </citation>
    <scope>NUCLEOTIDE SEQUENCE [LARGE SCALE GENOMIC DNA]</scope>
    <source>
        <strain evidence="4 5">DSM 2778</strain>
    </source>
</reference>
<proteinExistence type="predicted"/>
<dbReference type="PROSITE" id="PS01124">
    <property type="entry name" value="HTH_ARAC_FAMILY_2"/>
    <property type="match status" value="1"/>
</dbReference>
<dbReference type="PANTHER" id="PTHR31862">
    <property type="entry name" value="UPF0261 DOMAIN PROTEIN (AFU_ORTHOLOGUE AFUA_1G10120)"/>
    <property type="match status" value="1"/>
</dbReference>
<evidence type="ECO:0000259" key="3">
    <source>
        <dbReference type="PROSITE" id="PS01124"/>
    </source>
</evidence>
<dbReference type="HOGENOM" id="CLU_058589_0_0_9"/>
<evidence type="ECO:0000256" key="1">
    <source>
        <dbReference type="ARBA" id="ARBA00023015"/>
    </source>
</evidence>
<dbReference type="EMBL" id="AFHQ01000014">
    <property type="protein sequence ID" value="EGK61623.1"/>
    <property type="molecule type" value="Genomic_DNA"/>
</dbReference>
<name>F5RJP1_9FIRM</name>
<comment type="caution">
    <text evidence="4">The sequence shown here is derived from an EMBL/GenBank/DDBJ whole genome shotgun (WGS) entry which is preliminary data.</text>
</comment>
<keyword evidence="2" id="KW-0804">Transcription</keyword>
<protein>
    <submittedName>
        <fullName evidence="4">AraC family transcriptional regulator</fullName>
    </submittedName>
</protein>
<keyword evidence="5" id="KW-1185">Reference proteome</keyword>
<dbReference type="AlphaFoldDB" id="F5RJP1"/>
<dbReference type="GO" id="GO:0003824">
    <property type="term" value="F:catalytic activity"/>
    <property type="evidence" value="ECO:0007669"/>
    <property type="project" value="InterPro"/>
</dbReference>
<gene>
    <name evidence="4" type="ORF">HMPREF9081_0476</name>
</gene>
<evidence type="ECO:0000313" key="5">
    <source>
        <dbReference type="Proteomes" id="UP000004067"/>
    </source>
</evidence>
<accession>F5RJP1</accession>
<dbReference type="InterPro" id="IPR018060">
    <property type="entry name" value="HTH_AraC"/>
</dbReference>
<feature type="domain" description="HTH araC/xylS-type" evidence="3">
    <location>
        <begin position="299"/>
        <end position="397"/>
    </location>
</feature>
<dbReference type="Gene3D" id="3.20.20.70">
    <property type="entry name" value="Aldolase class I"/>
    <property type="match status" value="1"/>
</dbReference>
<dbReference type="Pfam" id="PF12833">
    <property type="entry name" value="HTH_18"/>
    <property type="match status" value="1"/>
</dbReference>
<evidence type="ECO:0000256" key="2">
    <source>
        <dbReference type="ARBA" id="ARBA00023163"/>
    </source>
</evidence>
<dbReference type="InterPro" id="IPR013785">
    <property type="entry name" value="Aldolase_TIM"/>
</dbReference>
<dbReference type="SUPFAM" id="SSF51621">
    <property type="entry name" value="Phosphoenolpyruvate/pyruvate domain"/>
    <property type="match status" value="1"/>
</dbReference>
<dbReference type="PANTHER" id="PTHR31862:SF1">
    <property type="entry name" value="UPF0261 DOMAIN PROTEIN (AFU_ORTHOLOGUE AFUA_1G10120)"/>
    <property type="match status" value="1"/>
</dbReference>
<evidence type="ECO:0000313" key="4">
    <source>
        <dbReference type="EMBL" id="EGK61623.1"/>
    </source>
</evidence>
<dbReference type="Pfam" id="PF09370">
    <property type="entry name" value="PEP_hydrolase"/>
    <property type="match status" value="1"/>
</dbReference>
<sequence length="405" mass="44956">MAREVLCMVSYTVLLQRLRAQLHINGHLVGVAAGSGMTGTYAMMGGADFLLALSSGRYRIMGRGSYAGYYCYGSSNDITMELGTRELLPILPDAPILFGLAASDPFIHLYEYLKEIKAHGFSGVANFPTIALIDGQFRLALEEDGNVYEREVEALALAHHLGLFTVAFVTREEEAEAMLRAGVDVICVHLGLTKGGFMGAKKYISIAEAQQICDRIFSLCVRMHPEAIRMIYAGPANTPLDVDYLYRHTPAQGYIGGSTFDRIPAEQAILHTIRAFKNAGRSGVSETFATEAHAPDAVDFVKQYVHEHYGREIRLRDLAIVLHVSPSYLSARFKQETGMSFTAFLLSYRMERARALLEEGRLSCKEVAARSGYLDYAQFSKMFRKYQGVSPRDIRSSEINTSRNP</sequence>
<dbReference type="SUPFAM" id="SSF46689">
    <property type="entry name" value="Homeodomain-like"/>
    <property type="match status" value="2"/>
</dbReference>
<dbReference type="eggNOG" id="COG2207">
    <property type="taxonomic scope" value="Bacteria"/>
</dbReference>
<dbReference type="Proteomes" id="UP000004067">
    <property type="component" value="Unassembled WGS sequence"/>
</dbReference>
<keyword evidence="1" id="KW-0805">Transcription regulation</keyword>
<dbReference type="eggNOG" id="COG5564">
    <property type="taxonomic scope" value="Bacteria"/>
</dbReference>
<dbReference type="STRING" id="888060.HMPREF9081_0476"/>
<dbReference type="InterPro" id="IPR009057">
    <property type="entry name" value="Homeodomain-like_sf"/>
</dbReference>
<dbReference type="GO" id="GO:0003700">
    <property type="term" value="F:DNA-binding transcription factor activity"/>
    <property type="evidence" value="ECO:0007669"/>
    <property type="project" value="InterPro"/>
</dbReference>
<dbReference type="Gene3D" id="1.10.10.60">
    <property type="entry name" value="Homeodomain-like"/>
    <property type="match status" value="2"/>
</dbReference>
<dbReference type="SMART" id="SM00342">
    <property type="entry name" value="HTH_ARAC"/>
    <property type="match status" value="1"/>
</dbReference>
<dbReference type="InterPro" id="IPR015813">
    <property type="entry name" value="Pyrv/PenolPyrv_kinase-like_dom"/>
</dbReference>
<dbReference type="InterPro" id="IPR051353">
    <property type="entry name" value="Tobamovirus_resist_UPF0261"/>
</dbReference>